<sequence length="118" mass="13174">MASKEDTLVQALSSSLTEQQTQKVIHTTPPGFDKAIRSLPRADRVSSAFQAAGIWAWISYFLVASHNDEIEESLSQLPEPTLQYVISEVSKVKASPSLITRIQHTLYHSHRAATRRIT</sequence>
<dbReference type="EMBL" id="NKCI01000206">
    <property type="protein sequence ID" value="RSL47970.1"/>
    <property type="molecule type" value="Genomic_DNA"/>
</dbReference>
<gene>
    <name evidence="2" type="ORF">CEP54_013146</name>
</gene>
<dbReference type="STRING" id="1325734.A0A428P4K3"/>
<accession>A0A428P4K3</accession>
<dbReference type="Proteomes" id="UP000288168">
    <property type="component" value="Unassembled WGS sequence"/>
</dbReference>
<dbReference type="OrthoDB" id="3499148at2759"/>
<evidence type="ECO:0000256" key="1">
    <source>
        <dbReference type="SAM" id="MobiDB-lite"/>
    </source>
</evidence>
<protein>
    <submittedName>
        <fullName evidence="2">Uncharacterized protein</fullName>
    </submittedName>
</protein>
<evidence type="ECO:0000313" key="3">
    <source>
        <dbReference type="Proteomes" id="UP000288168"/>
    </source>
</evidence>
<feature type="region of interest" description="Disordered" evidence="1">
    <location>
        <begin position="1"/>
        <end position="30"/>
    </location>
</feature>
<evidence type="ECO:0000313" key="2">
    <source>
        <dbReference type="EMBL" id="RSL47970.1"/>
    </source>
</evidence>
<proteinExistence type="predicted"/>
<reference evidence="2 3" key="1">
    <citation type="submission" date="2017-06" db="EMBL/GenBank/DDBJ databases">
        <title>Comparative genomic analysis of Ambrosia Fusariam Clade fungi.</title>
        <authorList>
            <person name="Stajich J.E."/>
            <person name="Carrillo J."/>
            <person name="Kijimoto T."/>
            <person name="Eskalen A."/>
            <person name="O'Donnell K."/>
            <person name="Kasson M."/>
        </authorList>
    </citation>
    <scope>NUCLEOTIDE SEQUENCE [LARGE SCALE GENOMIC DNA]</scope>
    <source>
        <strain evidence="2 3">NRRL62584</strain>
    </source>
</reference>
<feature type="compositionally biased region" description="Polar residues" evidence="1">
    <location>
        <begin position="10"/>
        <end position="25"/>
    </location>
</feature>
<name>A0A428P4K3_9HYPO</name>
<dbReference type="AlphaFoldDB" id="A0A428P4K3"/>
<organism evidence="2 3">
    <name type="scientific">Fusarium duplospermum</name>
    <dbReference type="NCBI Taxonomy" id="1325734"/>
    <lineage>
        <taxon>Eukaryota</taxon>
        <taxon>Fungi</taxon>
        <taxon>Dikarya</taxon>
        <taxon>Ascomycota</taxon>
        <taxon>Pezizomycotina</taxon>
        <taxon>Sordariomycetes</taxon>
        <taxon>Hypocreomycetidae</taxon>
        <taxon>Hypocreales</taxon>
        <taxon>Nectriaceae</taxon>
        <taxon>Fusarium</taxon>
        <taxon>Fusarium solani species complex</taxon>
    </lineage>
</organism>
<keyword evidence="3" id="KW-1185">Reference proteome</keyword>
<comment type="caution">
    <text evidence="2">The sequence shown here is derived from an EMBL/GenBank/DDBJ whole genome shotgun (WGS) entry which is preliminary data.</text>
</comment>